<evidence type="ECO:0000313" key="10">
    <source>
        <dbReference type="Proteomes" id="UP000248795"/>
    </source>
</evidence>
<dbReference type="GO" id="GO:0016491">
    <property type="term" value="F:oxidoreductase activity"/>
    <property type="evidence" value="ECO:0007669"/>
    <property type="project" value="UniProtKB-KW"/>
</dbReference>
<evidence type="ECO:0000256" key="6">
    <source>
        <dbReference type="ARBA" id="ARBA00023014"/>
    </source>
</evidence>
<evidence type="ECO:0000256" key="5">
    <source>
        <dbReference type="ARBA" id="ARBA00023004"/>
    </source>
</evidence>
<dbReference type="RefSeq" id="WP_111198810.1">
    <property type="nucleotide sequence ID" value="NZ_QKVK01000005.1"/>
</dbReference>
<evidence type="ECO:0000259" key="8">
    <source>
        <dbReference type="Pfam" id="PF22290"/>
    </source>
</evidence>
<dbReference type="EMBL" id="QKVK01000005">
    <property type="protein sequence ID" value="PZF76573.1"/>
    <property type="molecule type" value="Genomic_DNA"/>
</dbReference>
<name>A0A2W2C8P3_9HYPH</name>
<evidence type="ECO:0000313" key="9">
    <source>
        <dbReference type="EMBL" id="PZF76573.1"/>
    </source>
</evidence>
<dbReference type="NCBIfam" id="NF041259">
    <property type="entry name" value="mono_DmmA_fam"/>
    <property type="match status" value="1"/>
</dbReference>
<dbReference type="Proteomes" id="UP000248795">
    <property type="component" value="Unassembled WGS sequence"/>
</dbReference>
<keyword evidence="5" id="KW-0408">Iron</keyword>
<dbReference type="Pfam" id="PF22290">
    <property type="entry name" value="DmmA-like_N"/>
    <property type="match status" value="1"/>
</dbReference>
<dbReference type="GO" id="GO:0046872">
    <property type="term" value="F:metal ion binding"/>
    <property type="evidence" value="ECO:0007669"/>
    <property type="project" value="UniProtKB-KW"/>
</dbReference>
<evidence type="ECO:0000256" key="3">
    <source>
        <dbReference type="ARBA" id="ARBA00022723"/>
    </source>
</evidence>
<evidence type="ECO:0000256" key="4">
    <source>
        <dbReference type="ARBA" id="ARBA00023002"/>
    </source>
</evidence>
<sequence>MLVAGIKSRPVYGGLNVASHAKRHLFALEGEGALALIDQVRAAGPDFLRKSDILYVASGSAAHEHDKALAKLGADTLWVAPTIPVLLNRLNVMLGQAHMGTHIYLSGTEGFMGQAQQVAMNHGADPASLHMEHRGSTARRVQCVHCKGITDSVTTSPYTCTHCGLSLLVRDHYSRRLGAFQGVCIDAEEPGTAPKPEELFP</sequence>
<gene>
    <name evidence="9" type="ORF">DK847_12265</name>
</gene>
<feature type="domain" description="Dimethylamine monooxygenase subunit DmmA-like N-terminal" evidence="8">
    <location>
        <begin position="5"/>
        <end position="128"/>
    </location>
</feature>
<feature type="domain" description="Dimethylamine monooxygenase subunit DmmA-like C-terminal" evidence="7">
    <location>
        <begin position="140"/>
        <end position="183"/>
    </location>
</feature>
<organism evidence="9 10">
    <name type="scientific">Aestuariivirga litoralis</name>
    <dbReference type="NCBI Taxonomy" id="2650924"/>
    <lineage>
        <taxon>Bacteria</taxon>
        <taxon>Pseudomonadati</taxon>
        <taxon>Pseudomonadota</taxon>
        <taxon>Alphaproteobacteria</taxon>
        <taxon>Hyphomicrobiales</taxon>
        <taxon>Aestuariivirgaceae</taxon>
        <taxon>Aestuariivirga</taxon>
    </lineage>
</organism>
<dbReference type="InterPro" id="IPR048037">
    <property type="entry name" value="DmmA-like_C"/>
</dbReference>
<accession>A0A2W2C8P3</accession>
<dbReference type="Pfam" id="PF22289">
    <property type="entry name" value="DmmA-like_C"/>
    <property type="match status" value="1"/>
</dbReference>
<keyword evidence="6" id="KW-0411">Iron-sulfur</keyword>
<reference evidence="10" key="1">
    <citation type="submission" date="2018-06" db="EMBL/GenBank/DDBJ databases">
        <title>Aestuariibacter litoralis strain KCTC 52945T.</title>
        <authorList>
            <person name="Li X."/>
            <person name="Salam N."/>
            <person name="Li J.-L."/>
            <person name="Chen Y.-M."/>
            <person name="Yang Z.-W."/>
            <person name="Zhang L.-Y."/>
            <person name="Han M.-X."/>
            <person name="Xiao M."/>
            <person name="Li W.-J."/>
        </authorList>
    </citation>
    <scope>NUCLEOTIDE SEQUENCE [LARGE SCALE GENOMIC DNA]</scope>
    <source>
        <strain evidence="10">KCTC 52945</strain>
    </source>
</reference>
<keyword evidence="10" id="KW-1185">Reference proteome</keyword>
<dbReference type="SUPFAM" id="SSF52343">
    <property type="entry name" value="Ferredoxin reductase-like, C-terminal NADP-linked domain"/>
    <property type="match status" value="1"/>
</dbReference>
<comment type="caution">
    <text evidence="9">The sequence shown here is derived from an EMBL/GenBank/DDBJ whole genome shotgun (WGS) entry which is preliminary data.</text>
</comment>
<keyword evidence="2" id="KW-0001">2Fe-2S</keyword>
<evidence type="ECO:0000256" key="2">
    <source>
        <dbReference type="ARBA" id="ARBA00022714"/>
    </source>
</evidence>
<evidence type="ECO:0000256" key="1">
    <source>
        <dbReference type="ARBA" id="ARBA00022630"/>
    </source>
</evidence>
<dbReference type="InterPro" id="IPR054582">
    <property type="entry name" value="DmmA-like_N"/>
</dbReference>
<dbReference type="InterPro" id="IPR039261">
    <property type="entry name" value="FNR_nucleotide-bd"/>
</dbReference>
<keyword evidence="4" id="KW-0560">Oxidoreductase</keyword>
<evidence type="ECO:0000259" key="7">
    <source>
        <dbReference type="Pfam" id="PF22289"/>
    </source>
</evidence>
<keyword evidence="1" id="KW-0285">Flavoprotein</keyword>
<dbReference type="GO" id="GO:0051537">
    <property type="term" value="F:2 iron, 2 sulfur cluster binding"/>
    <property type="evidence" value="ECO:0007669"/>
    <property type="project" value="UniProtKB-KW"/>
</dbReference>
<keyword evidence="3" id="KW-0479">Metal-binding</keyword>
<protein>
    <submittedName>
        <fullName evidence="9">Uncharacterized protein</fullName>
    </submittedName>
</protein>
<proteinExistence type="predicted"/>
<dbReference type="AlphaFoldDB" id="A0A2W2C8P3"/>